<gene>
    <name evidence="2" type="ORF">DYP60_09445</name>
</gene>
<evidence type="ECO:0000313" key="2">
    <source>
        <dbReference type="EMBL" id="RFU94417.1"/>
    </source>
</evidence>
<protein>
    <submittedName>
        <fullName evidence="2">Uncharacterized protein</fullName>
    </submittedName>
</protein>
<keyword evidence="1" id="KW-0732">Signal</keyword>
<accession>A0A372MF59</accession>
<evidence type="ECO:0000313" key="3">
    <source>
        <dbReference type="Proteomes" id="UP000264002"/>
    </source>
</evidence>
<dbReference type="RefSeq" id="WP_117330756.1">
    <property type="nucleotide sequence ID" value="NZ_QUWK01000009.1"/>
</dbReference>
<dbReference type="EMBL" id="QUWK01000009">
    <property type="protein sequence ID" value="RFU94417.1"/>
    <property type="molecule type" value="Genomic_DNA"/>
</dbReference>
<evidence type="ECO:0000256" key="1">
    <source>
        <dbReference type="SAM" id="SignalP"/>
    </source>
</evidence>
<reference evidence="3" key="1">
    <citation type="submission" date="2018-08" db="EMBL/GenBank/DDBJ databases">
        <authorList>
            <person name="Grouzdev D.S."/>
            <person name="Krutkina M.S."/>
        </authorList>
    </citation>
    <scope>NUCLEOTIDE SEQUENCE [LARGE SCALE GENOMIC DNA]</scope>
    <source>
        <strain evidence="3">4-11</strain>
    </source>
</reference>
<reference evidence="2 3" key="2">
    <citation type="submission" date="2018-09" db="EMBL/GenBank/DDBJ databases">
        <title>Genome of Sphaerochaeta halotolerans strain 4-11.</title>
        <authorList>
            <person name="Nazina T.N."/>
            <person name="Sokolova D.S."/>
        </authorList>
    </citation>
    <scope>NUCLEOTIDE SEQUENCE [LARGE SCALE GENOMIC DNA]</scope>
    <source>
        <strain evidence="2 3">4-11</strain>
    </source>
</reference>
<keyword evidence="3" id="KW-1185">Reference proteome</keyword>
<proteinExistence type="predicted"/>
<sequence length="175" mass="18505">MKKTIAILLVLVIGMAGVFAAELDLTTNVAGKSNFKITVAPATLNNYGHFLGLTSEDSIAITFVEDGSDTVEDAYLTMATNVPYSISMSAEAMETTNETLTNAPVINYTVTANNANYITNTTESAVVVRAINATEAQNGMIVVSHKISAELNQNDYFSAATGGYTGVITFNITAE</sequence>
<dbReference type="Proteomes" id="UP000264002">
    <property type="component" value="Unassembled WGS sequence"/>
</dbReference>
<comment type="caution">
    <text evidence="2">The sequence shown here is derived from an EMBL/GenBank/DDBJ whole genome shotgun (WGS) entry which is preliminary data.</text>
</comment>
<feature type="chain" id="PRO_5016598122" evidence="1">
    <location>
        <begin position="21"/>
        <end position="175"/>
    </location>
</feature>
<dbReference type="AlphaFoldDB" id="A0A372MF59"/>
<organism evidence="2 3">
    <name type="scientific">Sphaerochaeta halotolerans</name>
    <dbReference type="NCBI Taxonomy" id="2293840"/>
    <lineage>
        <taxon>Bacteria</taxon>
        <taxon>Pseudomonadati</taxon>
        <taxon>Spirochaetota</taxon>
        <taxon>Spirochaetia</taxon>
        <taxon>Spirochaetales</taxon>
        <taxon>Sphaerochaetaceae</taxon>
        <taxon>Sphaerochaeta</taxon>
    </lineage>
</organism>
<feature type="signal peptide" evidence="1">
    <location>
        <begin position="1"/>
        <end position="20"/>
    </location>
</feature>
<name>A0A372MF59_9SPIR</name>